<dbReference type="Gene3D" id="3.40.50.1820">
    <property type="entry name" value="alpha/beta hydrolase"/>
    <property type="match status" value="2"/>
</dbReference>
<sequence length="519" mass="53648">MRRRPGTVLQERPLPRALWPDATGAAHRVAYQGIGYDGTGRLVTGSVFVPAGPAPDGGWPVIGFAHGTTGLSDAAAPSRTGLPRLERAHVSAWLAGGYAVAATDYEGLATPGPHPYLNGEAVADDIIDAVRAAHQLGHPLARDWLAVGFSQGGHAALFCAHIATGYAPELDFKGTVALAPAVSIDKLVAMVTTDGNGPLSPLMPLILAGMEVSHPGWTAEAGLTATGRRLVTRAADATLLDMFRAVRGVTNDEAGTTGIASRPALARTMAAAGVPVSFLDRPVLVSASRGDEVIPYATAADFVTALHGTGTAVQHREYDGHDHAGMLDGGRPDALTWAGEHLAAVAAAPVPGTGFDLMDRSGDGALRRDDYESFGLRLAQALGQAPGSPAGLAVRQGYRRLWNAVRRNADGDGDAAVSKAEYTAWIAREAEGDGFAEAVAPLAEAVVGLVDTDGDGVLDRDELGALLTACRLSPEESAAVAGRLDADHDGRVSTAEIVAAARDVCRGEDAPAAWLFGRF</sequence>
<proteinExistence type="predicted"/>
<dbReference type="PANTHER" id="PTHR34853:SF1">
    <property type="entry name" value="LIPASE 5"/>
    <property type="match status" value="1"/>
</dbReference>
<keyword evidence="3" id="KW-1185">Reference proteome</keyword>
<dbReference type="EMBL" id="JACHGT010000008">
    <property type="protein sequence ID" value="MBB6036135.1"/>
    <property type="molecule type" value="Genomic_DNA"/>
</dbReference>
<dbReference type="Pfam" id="PF13202">
    <property type="entry name" value="EF-hand_5"/>
    <property type="match status" value="1"/>
</dbReference>
<evidence type="ECO:0000259" key="1">
    <source>
        <dbReference type="PROSITE" id="PS50222"/>
    </source>
</evidence>
<gene>
    <name evidence="2" type="ORF">HNR73_004003</name>
</gene>
<dbReference type="RefSeq" id="WP_184788973.1">
    <property type="nucleotide sequence ID" value="NZ_BONT01000046.1"/>
</dbReference>
<dbReference type="PROSITE" id="PS00018">
    <property type="entry name" value="EF_HAND_1"/>
    <property type="match status" value="2"/>
</dbReference>
<name>A0A841FJW6_9ACTN</name>
<dbReference type="InterPro" id="IPR011992">
    <property type="entry name" value="EF-hand-dom_pair"/>
</dbReference>
<dbReference type="GO" id="GO:0016042">
    <property type="term" value="P:lipid catabolic process"/>
    <property type="evidence" value="ECO:0007669"/>
    <property type="project" value="InterPro"/>
</dbReference>
<dbReference type="Gene3D" id="1.10.238.10">
    <property type="entry name" value="EF-hand"/>
    <property type="match status" value="1"/>
</dbReference>
<dbReference type="AlphaFoldDB" id="A0A841FJW6"/>
<feature type="domain" description="EF-hand" evidence="1">
    <location>
        <begin position="449"/>
        <end position="473"/>
    </location>
</feature>
<dbReference type="Pfam" id="PF03583">
    <property type="entry name" value="LIP"/>
    <property type="match status" value="1"/>
</dbReference>
<evidence type="ECO:0000313" key="2">
    <source>
        <dbReference type="EMBL" id="MBB6036135.1"/>
    </source>
</evidence>
<dbReference type="SUPFAM" id="SSF53474">
    <property type="entry name" value="alpha/beta-Hydrolases"/>
    <property type="match status" value="1"/>
</dbReference>
<dbReference type="CDD" id="cd00051">
    <property type="entry name" value="EFh"/>
    <property type="match status" value="1"/>
</dbReference>
<dbReference type="InterPro" id="IPR002048">
    <property type="entry name" value="EF_hand_dom"/>
</dbReference>
<dbReference type="GO" id="GO:0004806">
    <property type="term" value="F:triacylglycerol lipase activity"/>
    <property type="evidence" value="ECO:0007669"/>
    <property type="project" value="InterPro"/>
</dbReference>
<dbReference type="PROSITE" id="PS50222">
    <property type="entry name" value="EF_HAND_2"/>
    <property type="match status" value="1"/>
</dbReference>
<dbReference type="PANTHER" id="PTHR34853">
    <property type="match status" value="1"/>
</dbReference>
<reference evidence="2 3" key="1">
    <citation type="submission" date="2020-08" db="EMBL/GenBank/DDBJ databases">
        <title>Genomic Encyclopedia of Type Strains, Phase IV (KMG-IV): sequencing the most valuable type-strain genomes for metagenomic binning, comparative biology and taxonomic classification.</title>
        <authorList>
            <person name="Goeker M."/>
        </authorList>
    </citation>
    <scope>NUCLEOTIDE SEQUENCE [LARGE SCALE GENOMIC DNA]</scope>
    <source>
        <strain evidence="2 3">YIM 65646</strain>
    </source>
</reference>
<comment type="caution">
    <text evidence="2">The sequence shown here is derived from an EMBL/GenBank/DDBJ whole genome shotgun (WGS) entry which is preliminary data.</text>
</comment>
<dbReference type="InterPro" id="IPR005152">
    <property type="entry name" value="Lipase_secreted"/>
</dbReference>
<organism evidence="2 3">
    <name type="scientific">Phytomonospora endophytica</name>
    <dbReference type="NCBI Taxonomy" id="714109"/>
    <lineage>
        <taxon>Bacteria</taxon>
        <taxon>Bacillati</taxon>
        <taxon>Actinomycetota</taxon>
        <taxon>Actinomycetes</taxon>
        <taxon>Micromonosporales</taxon>
        <taxon>Micromonosporaceae</taxon>
        <taxon>Phytomonospora</taxon>
    </lineage>
</organism>
<dbReference type="SUPFAM" id="SSF47473">
    <property type="entry name" value="EF-hand"/>
    <property type="match status" value="1"/>
</dbReference>
<dbReference type="GO" id="GO:0005509">
    <property type="term" value="F:calcium ion binding"/>
    <property type="evidence" value="ECO:0007669"/>
    <property type="project" value="InterPro"/>
</dbReference>
<evidence type="ECO:0000313" key="3">
    <source>
        <dbReference type="Proteomes" id="UP000548476"/>
    </source>
</evidence>
<dbReference type="InterPro" id="IPR029058">
    <property type="entry name" value="AB_hydrolase_fold"/>
</dbReference>
<dbReference type="InterPro" id="IPR018247">
    <property type="entry name" value="EF_Hand_1_Ca_BS"/>
</dbReference>
<accession>A0A841FJW6</accession>
<protein>
    <submittedName>
        <fullName evidence="2">Putative esterase</fullName>
    </submittedName>
</protein>
<dbReference type="Proteomes" id="UP000548476">
    <property type="component" value="Unassembled WGS sequence"/>
</dbReference>